<keyword evidence="1" id="KW-0723">Serine/threonine-protein kinase</keyword>
<dbReference type="PANTHER" id="PTHR35526:SF3">
    <property type="entry name" value="ANTI-SIGMA-F FACTOR RSBW"/>
    <property type="match status" value="1"/>
</dbReference>
<evidence type="ECO:0000259" key="2">
    <source>
        <dbReference type="Pfam" id="PF13581"/>
    </source>
</evidence>
<dbReference type="InterPro" id="IPR036890">
    <property type="entry name" value="HATPase_C_sf"/>
</dbReference>
<reference evidence="3 4" key="1">
    <citation type="submission" date="2018-02" db="EMBL/GenBank/DDBJ databases">
        <title>Complete genome sequence of Streptomyces dengpaensis, the producer of angucyclines.</title>
        <authorList>
            <person name="Yumei L."/>
        </authorList>
    </citation>
    <scope>NUCLEOTIDE SEQUENCE [LARGE SCALE GENOMIC DNA]</scope>
    <source>
        <strain evidence="3 4">XZHG99</strain>
    </source>
</reference>
<name>A0ABM6SQR1_9ACTN</name>
<gene>
    <name evidence="3" type="ORF">C4B68_14060</name>
</gene>
<feature type="domain" description="Histidine kinase/HSP90-like ATPase" evidence="2">
    <location>
        <begin position="33"/>
        <end position="113"/>
    </location>
</feature>
<dbReference type="Pfam" id="PF13581">
    <property type="entry name" value="HATPase_c_2"/>
    <property type="match status" value="1"/>
</dbReference>
<dbReference type="Proteomes" id="UP000238413">
    <property type="component" value="Chromosome"/>
</dbReference>
<proteinExistence type="predicted"/>
<dbReference type="SUPFAM" id="SSF55874">
    <property type="entry name" value="ATPase domain of HSP90 chaperone/DNA topoisomerase II/histidine kinase"/>
    <property type="match status" value="1"/>
</dbReference>
<evidence type="ECO:0000256" key="1">
    <source>
        <dbReference type="ARBA" id="ARBA00022527"/>
    </source>
</evidence>
<keyword evidence="4" id="KW-1185">Reference proteome</keyword>
<dbReference type="EMBL" id="CP026652">
    <property type="protein sequence ID" value="AVH56716.1"/>
    <property type="molecule type" value="Genomic_DNA"/>
</dbReference>
<dbReference type="RefSeq" id="WP_099499681.1">
    <property type="nucleotide sequence ID" value="NZ_CP026652.1"/>
</dbReference>
<dbReference type="Gene3D" id="3.30.565.10">
    <property type="entry name" value="Histidine kinase-like ATPase, C-terminal domain"/>
    <property type="match status" value="1"/>
</dbReference>
<dbReference type="CDD" id="cd16936">
    <property type="entry name" value="HATPase_RsbW-like"/>
    <property type="match status" value="1"/>
</dbReference>
<accession>A0ABM6SQR1</accession>
<keyword evidence="1" id="KW-0808">Transferase</keyword>
<dbReference type="InterPro" id="IPR003594">
    <property type="entry name" value="HATPase_dom"/>
</dbReference>
<dbReference type="InterPro" id="IPR050267">
    <property type="entry name" value="Anti-sigma-factor_SerPK"/>
</dbReference>
<organism evidence="3 4">
    <name type="scientific">Streptomyces dengpaensis</name>
    <dbReference type="NCBI Taxonomy" id="2049881"/>
    <lineage>
        <taxon>Bacteria</taxon>
        <taxon>Bacillati</taxon>
        <taxon>Actinomycetota</taxon>
        <taxon>Actinomycetes</taxon>
        <taxon>Kitasatosporales</taxon>
        <taxon>Streptomycetaceae</taxon>
        <taxon>Streptomyces</taxon>
    </lineage>
</organism>
<protein>
    <recommendedName>
        <fullName evidence="2">Histidine kinase/HSP90-like ATPase domain-containing protein</fullName>
    </recommendedName>
</protein>
<sequence>MDYAKMRVIAEELMAYAERLEGSWNVEIGPSGPLLVSEIVTNSYRHSAMETYVSMERTREDFRVTVWDHGPGRPMPRTPADGDERGRGLGIVEACADQWGVRDYRHGKAVWFSVAPNDATPEHAVQAGKAWAAHPAASAEALRLRR</sequence>
<evidence type="ECO:0000313" key="3">
    <source>
        <dbReference type="EMBL" id="AVH56716.1"/>
    </source>
</evidence>
<keyword evidence="1" id="KW-0418">Kinase</keyword>
<evidence type="ECO:0000313" key="4">
    <source>
        <dbReference type="Proteomes" id="UP000238413"/>
    </source>
</evidence>
<dbReference type="PANTHER" id="PTHR35526">
    <property type="entry name" value="ANTI-SIGMA-F FACTOR RSBW-RELATED"/>
    <property type="match status" value="1"/>
</dbReference>